<accession>A0A1A0HL68</accession>
<comment type="caution">
    <text evidence="11">The sequence shown here is derived from an EMBL/GenBank/DDBJ whole genome shotgun (WGS) entry which is preliminary data.</text>
</comment>
<dbReference type="Gene3D" id="1.20.58.1710">
    <property type="match status" value="1"/>
</dbReference>
<gene>
    <name evidence="9" type="primary">MED8</name>
    <name evidence="11" type="ORF">METBIDRAFT_135267</name>
</gene>
<evidence type="ECO:0000313" key="11">
    <source>
        <dbReference type="EMBL" id="OBA24558.1"/>
    </source>
</evidence>
<dbReference type="GO" id="GO:0003712">
    <property type="term" value="F:transcription coregulator activity"/>
    <property type="evidence" value="ECO:0007669"/>
    <property type="project" value="InterPro"/>
</dbReference>
<name>A0A1A0HL68_9ASCO</name>
<keyword evidence="6 9" id="KW-0804">Transcription</keyword>
<dbReference type="AlphaFoldDB" id="A0A1A0HL68"/>
<keyword evidence="4 9" id="KW-0805">Transcription regulation</keyword>
<dbReference type="Pfam" id="PF10232">
    <property type="entry name" value="Med8"/>
    <property type="match status" value="1"/>
</dbReference>
<evidence type="ECO:0000256" key="6">
    <source>
        <dbReference type="ARBA" id="ARBA00023163"/>
    </source>
</evidence>
<dbReference type="GO" id="GO:0070847">
    <property type="term" value="C:core mediator complex"/>
    <property type="evidence" value="ECO:0007669"/>
    <property type="project" value="TreeGrafter"/>
</dbReference>
<dbReference type="Gene3D" id="6.10.250.2610">
    <property type="match status" value="1"/>
</dbReference>
<dbReference type="Proteomes" id="UP000092555">
    <property type="component" value="Unassembled WGS sequence"/>
</dbReference>
<dbReference type="PANTHER" id="PTHR13074">
    <property type="entry name" value="MEDIATOR OF RNA POLYMERASE II TRANSCRIPTION SUBUNIT 8"/>
    <property type="match status" value="1"/>
</dbReference>
<organism evidence="11 12">
    <name type="scientific">Metschnikowia bicuspidata var. bicuspidata NRRL YB-4993</name>
    <dbReference type="NCBI Taxonomy" id="869754"/>
    <lineage>
        <taxon>Eukaryota</taxon>
        <taxon>Fungi</taxon>
        <taxon>Dikarya</taxon>
        <taxon>Ascomycota</taxon>
        <taxon>Saccharomycotina</taxon>
        <taxon>Pichiomycetes</taxon>
        <taxon>Metschnikowiaceae</taxon>
        <taxon>Metschnikowia</taxon>
    </lineage>
</organism>
<comment type="similarity">
    <text evidence="2 9">Belongs to the Mediator complex subunit 8 family.</text>
</comment>
<dbReference type="GeneID" id="30027359"/>
<evidence type="ECO:0000256" key="1">
    <source>
        <dbReference type="ARBA" id="ARBA00004123"/>
    </source>
</evidence>
<keyword evidence="12" id="KW-1185">Reference proteome</keyword>
<evidence type="ECO:0000256" key="10">
    <source>
        <dbReference type="SAM" id="MobiDB-lite"/>
    </source>
</evidence>
<dbReference type="InterPro" id="IPR019364">
    <property type="entry name" value="Mediatior_Med8_fun/met"/>
</dbReference>
<dbReference type="PANTHER" id="PTHR13074:SF9">
    <property type="entry name" value="MEDIATOR OF RNA POLYMERASE II TRANSCRIPTION SUBUNIT 8"/>
    <property type="match status" value="1"/>
</dbReference>
<keyword evidence="5 9" id="KW-0010">Activator</keyword>
<sequence>MSKLQPETPVVNLNPQNDIPIESLELIRNRLHQVYQSLRKLADQINYTNRNPKARLPSYLNLHGQFQVLITQLHSIASQLDHNSEVLGSTNAYPLPNFPTTQYEGLVTTLLRKKPLPAVDEWVDEAIKSCETFKISVDKDNEIAEWCQLKVKELADEYNFDGFLTEDERSAMETDQDANTGDIDKGGRAAQFVTSKPPMDPNVVMKFMTHGVIE</sequence>
<evidence type="ECO:0000256" key="4">
    <source>
        <dbReference type="ARBA" id="ARBA00023015"/>
    </source>
</evidence>
<dbReference type="GO" id="GO:0000978">
    <property type="term" value="F:RNA polymerase II cis-regulatory region sequence-specific DNA binding"/>
    <property type="evidence" value="ECO:0007669"/>
    <property type="project" value="TreeGrafter"/>
</dbReference>
<evidence type="ECO:0000256" key="9">
    <source>
        <dbReference type="RuleBase" id="RU364144"/>
    </source>
</evidence>
<keyword evidence="7 9" id="KW-0539">Nucleus</keyword>
<evidence type="ECO:0000256" key="8">
    <source>
        <dbReference type="ARBA" id="ARBA00031261"/>
    </source>
</evidence>
<dbReference type="EMBL" id="LXTC01000001">
    <property type="protein sequence ID" value="OBA24558.1"/>
    <property type="molecule type" value="Genomic_DNA"/>
</dbReference>
<reference evidence="11 12" key="1">
    <citation type="submission" date="2016-05" db="EMBL/GenBank/DDBJ databases">
        <title>Comparative genomics of biotechnologically important yeasts.</title>
        <authorList>
            <consortium name="DOE Joint Genome Institute"/>
            <person name="Riley R."/>
            <person name="Haridas S."/>
            <person name="Wolfe K.H."/>
            <person name="Lopes M.R."/>
            <person name="Hittinger C.T."/>
            <person name="Goker M."/>
            <person name="Salamov A."/>
            <person name="Wisecaver J."/>
            <person name="Long T.M."/>
            <person name="Aerts A.L."/>
            <person name="Barry K."/>
            <person name="Choi C."/>
            <person name="Clum A."/>
            <person name="Coughlan A.Y."/>
            <person name="Deshpande S."/>
            <person name="Douglass A.P."/>
            <person name="Hanson S.J."/>
            <person name="Klenk H.-P."/>
            <person name="LaButti K."/>
            <person name="Lapidus A."/>
            <person name="Lindquist E."/>
            <person name="Lipzen A."/>
            <person name="Meier-kolthoff J.P."/>
            <person name="Ohm R.A."/>
            <person name="Otillar R.P."/>
            <person name="Pangilinan J."/>
            <person name="Peng Y."/>
            <person name="Rokas A."/>
            <person name="Rosa C.A."/>
            <person name="Scheuner C."/>
            <person name="Sibirny A.A."/>
            <person name="Slot J.C."/>
            <person name="Stielow J.B."/>
            <person name="Sun H."/>
            <person name="Kurtzman C.P."/>
            <person name="Blackwell M."/>
            <person name="Grigoriev I.V."/>
            <person name="Jeffries T.W."/>
        </authorList>
    </citation>
    <scope>NUCLEOTIDE SEQUENCE [LARGE SCALE GENOMIC DNA]</scope>
    <source>
        <strain evidence="11 12">NRRL YB-4993</strain>
    </source>
</reference>
<comment type="subunit">
    <text evidence="9">Component of the Mediator complex.</text>
</comment>
<evidence type="ECO:0000256" key="2">
    <source>
        <dbReference type="ARBA" id="ARBA00005716"/>
    </source>
</evidence>
<feature type="region of interest" description="Disordered" evidence="10">
    <location>
        <begin position="168"/>
        <end position="187"/>
    </location>
</feature>
<comment type="subcellular location">
    <subcellularLocation>
        <location evidence="1 9">Nucleus</location>
    </subcellularLocation>
</comment>
<evidence type="ECO:0000256" key="7">
    <source>
        <dbReference type="ARBA" id="ARBA00023242"/>
    </source>
</evidence>
<dbReference type="OrthoDB" id="5329317at2759"/>
<dbReference type="GO" id="GO:0006357">
    <property type="term" value="P:regulation of transcription by RNA polymerase II"/>
    <property type="evidence" value="ECO:0007669"/>
    <property type="project" value="InterPro"/>
</dbReference>
<evidence type="ECO:0000256" key="3">
    <source>
        <dbReference type="ARBA" id="ARBA00020637"/>
    </source>
</evidence>
<comment type="function">
    <text evidence="9">Component of the Mediator complex, a coactivator involved in the regulated transcription of nearly all RNA polymerase II-dependent genes. Mediator functions as a bridge to convey information from gene-specific regulatory proteins to the basal RNA polymerase II transcription machinery. Mediator is recruited to promoters by direct interactions with regulatory proteins and serves as a scaffold for the assembly of a functional preinitiation complex with RNA polymerase II and the general transcription factors.</text>
</comment>
<protein>
    <recommendedName>
        <fullName evidence="3 9">Mediator of RNA polymerase II transcription subunit 8</fullName>
    </recommendedName>
    <alternativeName>
        <fullName evidence="8 9">Mediator complex subunit 8</fullName>
    </alternativeName>
</protein>
<dbReference type="RefSeq" id="XP_018715039.1">
    <property type="nucleotide sequence ID" value="XM_018854383.1"/>
</dbReference>
<dbReference type="GO" id="GO:0016592">
    <property type="term" value="C:mediator complex"/>
    <property type="evidence" value="ECO:0007669"/>
    <property type="project" value="InterPro"/>
</dbReference>
<evidence type="ECO:0000256" key="5">
    <source>
        <dbReference type="ARBA" id="ARBA00023159"/>
    </source>
</evidence>
<proteinExistence type="inferred from homology"/>
<evidence type="ECO:0000313" key="12">
    <source>
        <dbReference type="Proteomes" id="UP000092555"/>
    </source>
</evidence>